<dbReference type="EMBL" id="CP087164">
    <property type="protein sequence ID" value="UGS35961.1"/>
    <property type="molecule type" value="Genomic_DNA"/>
</dbReference>
<dbReference type="RefSeq" id="WP_259315639.1">
    <property type="nucleotide sequence ID" value="NZ_CP087164.1"/>
</dbReference>
<dbReference type="Pfam" id="PF02626">
    <property type="entry name" value="CT_A_B"/>
    <property type="match status" value="1"/>
</dbReference>
<feature type="domain" description="Carboxyltransferase" evidence="4">
    <location>
        <begin position="23"/>
        <end position="312"/>
    </location>
</feature>
<dbReference type="InterPro" id="IPR052708">
    <property type="entry name" value="PxpC"/>
</dbReference>
<accession>A0A9E6XY59</accession>
<proteinExistence type="predicted"/>
<evidence type="ECO:0000313" key="6">
    <source>
        <dbReference type="Proteomes" id="UP001162834"/>
    </source>
</evidence>
<dbReference type="SUPFAM" id="SSF50891">
    <property type="entry name" value="Cyclophilin-like"/>
    <property type="match status" value="1"/>
</dbReference>
<dbReference type="KEGG" id="sbae:DSM104329_02358"/>
<dbReference type="GO" id="GO:0005524">
    <property type="term" value="F:ATP binding"/>
    <property type="evidence" value="ECO:0007669"/>
    <property type="project" value="UniProtKB-KW"/>
</dbReference>
<reference evidence="5" key="1">
    <citation type="journal article" date="2022" name="Int. J. Syst. Evol. Microbiol.">
        <title>Pseudomonas aegrilactucae sp. nov. and Pseudomonas morbosilactucae sp. nov., pathogens causing bacterial rot of lettuce in Japan.</title>
        <authorList>
            <person name="Sawada H."/>
            <person name="Fujikawa T."/>
            <person name="Satou M."/>
        </authorList>
    </citation>
    <scope>NUCLEOTIDE SEQUENCE</scope>
    <source>
        <strain evidence="5">0166_1</strain>
    </source>
</reference>
<keyword evidence="3" id="KW-0067">ATP-binding</keyword>
<evidence type="ECO:0000256" key="1">
    <source>
        <dbReference type="ARBA" id="ARBA00022741"/>
    </source>
</evidence>
<evidence type="ECO:0000256" key="3">
    <source>
        <dbReference type="ARBA" id="ARBA00022840"/>
    </source>
</evidence>
<dbReference type="EC" id="3.5.2.9" evidence="5"/>
<dbReference type="Proteomes" id="UP001162834">
    <property type="component" value="Chromosome"/>
</dbReference>
<dbReference type="PANTHER" id="PTHR43309:SF3">
    <property type="entry name" value="5-OXOPROLINASE SUBUNIT C"/>
    <property type="match status" value="1"/>
</dbReference>
<evidence type="ECO:0000313" key="5">
    <source>
        <dbReference type="EMBL" id="UGS35961.1"/>
    </source>
</evidence>
<dbReference type="GO" id="GO:0017168">
    <property type="term" value="F:5-oxoprolinase (ATP-hydrolyzing) activity"/>
    <property type="evidence" value="ECO:0007669"/>
    <property type="project" value="UniProtKB-EC"/>
</dbReference>
<dbReference type="SMART" id="SM00797">
    <property type="entry name" value="AHS2"/>
    <property type="match status" value="1"/>
</dbReference>
<dbReference type="PANTHER" id="PTHR43309">
    <property type="entry name" value="5-OXOPROLINASE SUBUNIT C"/>
    <property type="match status" value="1"/>
</dbReference>
<dbReference type="InterPro" id="IPR029000">
    <property type="entry name" value="Cyclophilin-like_dom_sf"/>
</dbReference>
<evidence type="ECO:0000259" key="4">
    <source>
        <dbReference type="SMART" id="SM00797"/>
    </source>
</evidence>
<keyword evidence="6" id="KW-1185">Reference proteome</keyword>
<evidence type="ECO:0000256" key="2">
    <source>
        <dbReference type="ARBA" id="ARBA00022801"/>
    </source>
</evidence>
<gene>
    <name evidence="5" type="primary">pxpC_2</name>
    <name evidence="5" type="ORF">DSM104329_02358</name>
</gene>
<organism evidence="5 6">
    <name type="scientific">Capillimicrobium parvum</name>
    <dbReference type="NCBI Taxonomy" id="2884022"/>
    <lineage>
        <taxon>Bacteria</taxon>
        <taxon>Bacillati</taxon>
        <taxon>Actinomycetota</taxon>
        <taxon>Thermoleophilia</taxon>
        <taxon>Solirubrobacterales</taxon>
        <taxon>Capillimicrobiaceae</taxon>
        <taxon>Capillimicrobium</taxon>
    </lineage>
</organism>
<dbReference type="NCBIfam" id="TIGR00724">
    <property type="entry name" value="urea_amlyse_rel"/>
    <property type="match status" value="1"/>
</dbReference>
<sequence>MISVLDGGVSTTVQDAGRFGLYHIGMPPSGALDDFSFRAANLLVGNDETAPVLEATYNGPRLAFEQDTLVAVTGADLPAKVDGEERPAWEAFTVRAGQELTFDYLRAGARPYIAVAGGFKVPEVMGSSSTYTLVALGGCEGRALRAGDSLRTGEPRGGREGARVAERLRPQLMSDWEIRVVTGLCDYRLSEAGHRTFLETEWTVTPAADRIGYRYQGAELEFVEREPPFGAGSDPSNVVDVGYPIGSIQVPGGVEPIALLNDAVTGGGYATIATIISADRDAVAQSKTHDRTRFVAVPIEDALAARAERRRRLDEVRDSLT</sequence>
<protein>
    <submittedName>
        <fullName evidence="5">5-oxoprolinase subunit C</fullName>
        <ecNumber evidence="5">3.5.2.9</ecNumber>
    </submittedName>
</protein>
<keyword evidence="2 5" id="KW-0378">Hydrolase</keyword>
<dbReference type="AlphaFoldDB" id="A0A9E6XY59"/>
<dbReference type="InterPro" id="IPR003778">
    <property type="entry name" value="CT_A_B"/>
</dbReference>
<name>A0A9E6XY59_9ACTN</name>
<keyword evidence="1" id="KW-0547">Nucleotide-binding</keyword>
<dbReference type="Gene3D" id="2.40.100.10">
    <property type="entry name" value="Cyclophilin-like"/>
    <property type="match status" value="1"/>
</dbReference>